<proteinExistence type="predicted"/>
<dbReference type="Proteomes" id="UP000002421">
    <property type="component" value="Segment"/>
</dbReference>
<keyword evidence="2" id="KW-1185">Reference proteome</keyword>
<dbReference type="RefSeq" id="YP_001956843.1">
    <property type="nucleotide sequence ID" value="NC_010821.1"/>
</dbReference>
<protein>
    <submittedName>
        <fullName evidence="1">Uncharacterized protein</fullName>
    </submittedName>
</protein>
<evidence type="ECO:0000313" key="2">
    <source>
        <dbReference type="Proteomes" id="UP000002421"/>
    </source>
</evidence>
<reference evidence="1 2" key="1">
    <citation type="journal article" date="2008" name="Virology">
        <title>Characterization of Pseudomonas chlororaphis myovirus 201varphi2-1 via genomic sequencing, mass spectrometry, and electron microscopy.</title>
        <authorList>
            <person name="Thomas J.A."/>
            <person name="Rolando M.R."/>
            <person name="Carroll C.A."/>
            <person name="Shen P.S."/>
            <person name="Belnap D.M."/>
            <person name="Weintraub S.T."/>
            <person name="Serwer P."/>
            <person name="Hardies S.C."/>
        </authorList>
    </citation>
    <scope>NUCLEOTIDE SEQUENCE</scope>
</reference>
<organism evidence="1 2">
    <name type="scientific">Pseudomonas phage 201phi2-1</name>
    <name type="common">Pseudomonas chlororaphis phage 201phi2-1</name>
    <dbReference type="NCBI Taxonomy" id="198110"/>
    <lineage>
        <taxon>Viruses</taxon>
        <taxon>Duplodnaviria</taxon>
        <taxon>Heunggongvirae</taxon>
        <taxon>Uroviricota</taxon>
        <taxon>Caudoviricetes</taxon>
        <taxon>Chimalliviridae</taxon>
        <taxon>Serwervirus</taxon>
        <taxon>Serwervirus 201phi21</taxon>
    </lineage>
</organism>
<accession>B3FIY2</accession>
<dbReference type="OrthoDB" id="37664at10239"/>
<sequence length="168" mass="19166">MIDTSPNGQLDRLAQDVAYIKMELTKLNKRLDESDTFTLKILHTLKRGEETFDLRIARSQYNLFAGLAHSLEHSIEDFTSRLQARQRGFEVHVVDGKTVLENSDTIQVARVTEDTYDYSPAATPDEINNVGTEPFTKYFNEHPEVFGDRKVILVNILTEQLPEVPVDV</sequence>
<evidence type="ECO:0000313" key="1">
    <source>
        <dbReference type="EMBL" id="ABY62951.1"/>
    </source>
</evidence>
<gene>
    <name evidence="1" type="ORF">201phi2-1p119</name>
</gene>
<dbReference type="EMBL" id="EU197055">
    <property type="protein sequence ID" value="ABY62951.1"/>
    <property type="molecule type" value="Genomic_DNA"/>
</dbReference>
<name>B3FIY2_BP201</name>
<dbReference type="KEGG" id="vg:6372544"/>
<organismHost>
    <name type="scientific">Pseudomonas chlororaphis</name>
    <dbReference type="NCBI Taxonomy" id="587753"/>
</organismHost>